<dbReference type="EMBL" id="MU006353">
    <property type="protein sequence ID" value="KAF2845150.1"/>
    <property type="molecule type" value="Genomic_DNA"/>
</dbReference>
<gene>
    <name evidence="2" type="ORF">T440DRAFT_559171</name>
</gene>
<evidence type="ECO:0000313" key="3">
    <source>
        <dbReference type="Proteomes" id="UP000799423"/>
    </source>
</evidence>
<evidence type="ECO:0000313" key="2">
    <source>
        <dbReference type="EMBL" id="KAF2845150.1"/>
    </source>
</evidence>
<accession>A0A6A7APF4</accession>
<proteinExistence type="predicted"/>
<dbReference type="Proteomes" id="UP000799423">
    <property type="component" value="Unassembled WGS sequence"/>
</dbReference>
<organism evidence="2 3">
    <name type="scientific">Plenodomus tracheiphilus IPT5</name>
    <dbReference type="NCBI Taxonomy" id="1408161"/>
    <lineage>
        <taxon>Eukaryota</taxon>
        <taxon>Fungi</taxon>
        <taxon>Dikarya</taxon>
        <taxon>Ascomycota</taxon>
        <taxon>Pezizomycotina</taxon>
        <taxon>Dothideomycetes</taxon>
        <taxon>Pleosporomycetidae</taxon>
        <taxon>Pleosporales</taxon>
        <taxon>Pleosporineae</taxon>
        <taxon>Leptosphaeriaceae</taxon>
        <taxon>Plenodomus</taxon>
    </lineage>
</organism>
<evidence type="ECO:0000256" key="1">
    <source>
        <dbReference type="SAM" id="MobiDB-lite"/>
    </source>
</evidence>
<feature type="region of interest" description="Disordered" evidence="1">
    <location>
        <begin position="144"/>
        <end position="213"/>
    </location>
</feature>
<keyword evidence="3" id="KW-1185">Reference proteome</keyword>
<protein>
    <submittedName>
        <fullName evidence="2">Uncharacterized protein</fullName>
    </submittedName>
</protein>
<feature type="region of interest" description="Disordered" evidence="1">
    <location>
        <begin position="25"/>
        <end position="56"/>
    </location>
</feature>
<reference evidence="2" key="1">
    <citation type="submission" date="2020-01" db="EMBL/GenBank/DDBJ databases">
        <authorList>
            <consortium name="DOE Joint Genome Institute"/>
            <person name="Haridas S."/>
            <person name="Albert R."/>
            <person name="Binder M."/>
            <person name="Bloem J."/>
            <person name="Labutti K."/>
            <person name="Salamov A."/>
            <person name="Andreopoulos B."/>
            <person name="Baker S.E."/>
            <person name="Barry K."/>
            <person name="Bills G."/>
            <person name="Bluhm B.H."/>
            <person name="Cannon C."/>
            <person name="Castanera R."/>
            <person name="Culley D.E."/>
            <person name="Daum C."/>
            <person name="Ezra D."/>
            <person name="Gonzalez J.B."/>
            <person name="Henrissat B."/>
            <person name="Kuo A."/>
            <person name="Liang C."/>
            <person name="Lipzen A."/>
            <person name="Lutzoni F."/>
            <person name="Magnuson J."/>
            <person name="Mondo S."/>
            <person name="Nolan M."/>
            <person name="Ohm R."/>
            <person name="Pangilinan J."/>
            <person name="Park H.-J."/>
            <person name="Ramirez L."/>
            <person name="Alfaro M."/>
            <person name="Sun H."/>
            <person name="Tritt A."/>
            <person name="Yoshinaga Y."/>
            <person name="Zwiers L.-H."/>
            <person name="Turgeon B.G."/>
            <person name="Goodwin S.B."/>
            <person name="Spatafora J.W."/>
            <person name="Crous P.W."/>
            <person name="Grigoriev I.V."/>
        </authorList>
    </citation>
    <scope>NUCLEOTIDE SEQUENCE</scope>
    <source>
        <strain evidence="2">IPT5</strain>
    </source>
</reference>
<dbReference type="AlphaFoldDB" id="A0A6A7APF4"/>
<dbReference type="OrthoDB" id="3800554at2759"/>
<name>A0A6A7APF4_9PLEO</name>
<sequence length="699" mass="78556">MSPMMMPSQAKSYLPLSTSTVVTGSRCHATPARRQNVNTDGTAPAVRPSEPFSRWRQEHERLKKPEVAFVEPTNHARSQVQEFAKAVYKRRTIRTSGTAEKPPRQDRAKVLNTAAQRPPWAPPSPVYNRWARWKRPQAEPECAGPCALGLGGQEKPLQESSQRRGASKQVEELHAALLSRHAEHTGAEGKRGLYRGISSQRRDASTPVLEKGTAGLTDEEWRAERLHRWISSQRRDACIPVVEQVAVGQPVDGREGRNRGVSGQRRDACEPVMEQGAADLTVDGMVHKRKREGSPLGAQRATRLPRPRLKITRNWLKPRTYRTYPSILKKAGAPKKHKSVRFAESVQVHTIDWTAEHADDGVKHLLDEHALRPVSWTTGSLNTPMLRDPNGTHAETWKTVQSGDEVITGFRTPQQRARVGQVQAFYRAQARDALATVTDPDIVEVKQLIPGFYGRKSRRATPMWRGVMIDKYDAVEDALPTFAFGEASVGPFGGWHFRSEAFQCHRHTTDWEPELFGRYQCEKGGNCVRFSHARPCGCEGKWFKYFGPTTDLKIFDLVYTPSFMPASTARLQQWTAVTRGGNGLTIASQETSVTAGTILTQPDVAEPHPRPFVTARRQPSYPRSARYKAKERVREWSRSPIVETTEDTTKYVRPIFKDPTSFDPGLVQHVMTQMLEKNPWMASDSKFQSILASVLASRA</sequence>
<feature type="compositionally biased region" description="Basic and acidic residues" evidence="1">
    <location>
        <begin position="169"/>
        <end position="191"/>
    </location>
</feature>